<accession>A0AA40P9E4</accession>
<evidence type="ECO:0000313" key="5">
    <source>
        <dbReference type="EMBL" id="KPZ07869.1"/>
    </source>
</evidence>
<dbReference type="AlphaFoldDB" id="A0AA40P9E4"/>
<keyword evidence="8" id="KW-1185">Reference proteome</keyword>
<dbReference type="Proteomes" id="UP000050523">
    <property type="component" value="Unassembled WGS sequence"/>
</dbReference>
<name>A0AA40P9E4_9PSED</name>
<dbReference type="EMBL" id="LJRO01000016">
    <property type="protein sequence ID" value="KPZ07869.1"/>
    <property type="molecule type" value="Genomic_DNA"/>
</dbReference>
<evidence type="ECO:0000313" key="8">
    <source>
        <dbReference type="Proteomes" id="UP001569512"/>
    </source>
</evidence>
<reference evidence="6 8" key="2">
    <citation type="submission" date="2024-06" db="EMBL/GenBank/DDBJ databases">
        <title>Genome sequences for Pseudomonas syringae strains with characterized LPS.</title>
        <authorList>
            <person name="Baltrus D.A."/>
            <person name="Krings L."/>
        </authorList>
    </citation>
    <scope>NUCLEOTIDE SEQUENCE [LARGE SCALE GENOMIC DNA]</scope>
    <source>
        <strain evidence="6 8">NCPPB2708</strain>
    </source>
</reference>
<sequence>MLIRSLTLATLLVATGTALAADENPLVQERGTSRPLIIIAPSTVDPTLVKLKKALDEPANREAFSQRHMVLYTIVNTIGERNGKTLDAQSTMALIRELKLGAGVGTKVILVGKDGEKKIDRTVGKSESIDPKEIFATIDQMPMREQEASAPPPQPEAKPAPAEKPEKPGKPVKGGAPGKALDD</sequence>
<dbReference type="RefSeq" id="WP_005893114.1">
    <property type="nucleotide sequence ID" value="NZ_AVEE02000189.1"/>
</dbReference>
<keyword evidence="1 3" id="KW-0732">Signal</keyword>
<organism evidence="5 7">
    <name type="scientific">Pseudomonas tremae</name>
    <dbReference type="NCBI Taxonomy" id="200454"/>
    <lineage>
        <taxon>Bacteria</taxon>
        <taxon>Pseudomonadati</taxon>
        <taxon>Pseudomonadota</taxon>
        <taxon>Gammaproteobacteria</taxon>
        <taxon>Pseudomonadales</taxon>
        <taxon>Pseudomonadaceae</taxon>
        <taxon>Pseudomonas</taxon>
    </lineage>
</organism>
<dbReference type="InterPro" id="IPR025232">
    <property type="entry name" value="DUF4174"/>
</dbReference>
<dbReference type="Proteomes" id="UP001569512">
    <property type="component" value="Unassembled WGS sequence"/>
</dbReference>
<feature type="domain" description="DUF4174" evidence="4">
    <location>
        <begin position="26"/>
        <end position="147"/>
    </location>
</feature>
<dbReference type="EMBL" id="JBGMSU010000002">
    <property type="protein sequence ID" value="MFA0937779.1"/>
    <property type="molecule type" value="Genomic_DNA"/>
</dbReference>
<feature type="region of interest" description="Disordered" evidence="2">
    <location>
        <begin position="139"/>
        <end position="183"/>
    </location>
</feature>
<reference evidence="5 7" key="1">
    <citation type="submission" date="2015-09" db="EMBL/GenBank/DDBJ databases">
        <title>Genome announcement of multiple Pseudomonas syringae strains.</title>
        <authorList>
            <person name="Thakur S."/>
            <person name="Wang P.W."/>
            <person name="Gong Y."/>
            <person name="Weir B.S."/>
            <person name="Guttman D.S."/>
        </authorList>
    </citation>
    <scope>NUCLEOTIDE SEQUENCE [LARGE SCALE GENOMIC DNA]</scope>
    <source>
        <strain evidence="5 7">ICMP9151</strain>
    </source>
</reference>
<evidence type="ECO:0000256" key="1">
    <source>
        <dbReference type="ARBA" id="ARBA00022729"/>
    </source>
</evidence>
<feature type="signal peptide" evidence="3">
    <location>
        <begin position="1"/>
        <end position="20"/>
    </location>
</feature>
<feature type="chain" id="PRO_5041292159" evidence="3">
    <location>
        <begin position="21"/>
        <end position="183"/>
    </location>
</feature>
<gene>
    <name evidence="6" type="ORF">ACDH53_10085</name>
    <name evidence="5" type="ORF">ALO43_03180</name>
</gene>
<dbReference type="Pfam" id="PF13778">
    <property type="entry name" value="DUF4174"/>
    <property type="match status" value="1"/>
</dbReference>
<evidence type="ECO:0000259" key="4">
    <source>
        <dbReference type="Pfam" id="PF13778"/>
    </source>
</evidence>
<proteinExistence type="predicted"/>
<comment type="caution">
    <text evidence="5">The sequence shown here is derived from an EMBL/GenBank/DDBJ whole genome shotgun (WGS) entry which is preliminary data.</text>
</comment>
<evidence type="ECO:0000256" key="3">
    <source>
        <dbReference type="SAM" id="SignalP"/>
    </source>
</evidence>
<evidence type="ECO:0000313" key="6">
    <source>
        <dbReference type="EMBL" id="MFA0937779.1"/>
    </source>
</evidence>
<protein>
    <submittedName>
        <fullName evidence="6">DUF4174 domain-containing protein</fullName>
    </submittedName>
</protein>
<dbReference type="GeneID" id="72392934"/>
<evidence type="ECO:0000313" key="7">
    <source>
        <dbReference type="Proteomes" id="UP000050523"/>
    </source>
</evidence>
<evidence type="ECO:0000256" key="2">
    <source>
        <dbReference type="SAM" id="MobiDB-lite"/>
    </source>
</evidence>